<evidence type="ECO:0000256" key="3">
    <source>
        <dbReference type="ARBA" id="ARBA00022692"/>
    </source>
</evidence>
<comment type="similarity">
    <text evidence="2">Belongs to the ADIPOR family.</text>
</comment>
<sequence>MDILNLIEQYPHHLQERVMSYMEKFEGALHDVKEGVQNQTMDQLPPYLKSKLERIAQVREKMRERIELWKEQAVQKLEILDEERFDWLDMRPIMPNETAILHYTPRWPMIIHFVSAMICFGCSAVYHLFNSHSKKTMTFFIKFDYAGICVMISGSSAPPIYYSFACQELEHWRTFYLAFMYAMCSLTLCVMMFPFFDKDEYNALRGYLFLVTGLSSIIPVLHIIFMIDADYLYHFHLTPWIIGGAFYVIGVFFYITQWPECRCKNTFDIFGSSHQIFHVCIILAALTHYYGSVQVFHDRQLYSCPLPNNLY</sequence>
<dbReference type="Pfam" id="PF03006">
    <property type="entry name" value="HlyIII"/>
    <property type="match status" value="1"/>
</dbReference>
<protein>
    <submittedName>
        <fullName evidence="8">Uncharacterized protein</fullName>
    </submittedName>
</protein>
<feature type="transmembrane region" description="Helical" evidence="7">
    <location>
        <begin position="109"/>
        <end position="129"/>
    </location>
</feature>
<keyword evidence="6" id="KW-0479">Metal-binding</keyword>
<reference evidence="8" key="1">
    <citation type="submission" date="2021-01" db="EMBL/GenBank/DDBJ databases">
        <authorList>
            <person name="Corre E."/>
            <person name="Pelletier E."/>
            <person name="Niang G."/>
            <person name="Scheremetjew M."/>
            <person name="Finn R."/>
            <person name="Kale V."/>
            <person name="Holt S."/>
            <person name="Cochrane G."/>
            <person name="Meng A."/>
            <person name="Brown T."/>
            <person name="Cohen L."/>
        </authorList>
    </citation>
    <scope>NUCLEOTIDE SEQUENCE</scope>
    <source>
        <strain evidence="8">Ras09</strain>
    </source>
</reference>
<keyword evidence="5 7" id="KW-0472">Membrane</keyword>
<dbReference type="GO" id="GO:0046872">
    <property type="term" value="F:metal ion binding"/>
    <property type="evidence" value="ECO:0007669"/>
    <property type="project" value="UniProtKB-KW"/>
</dbReference>
<dbReference type="GO" id="GO:0038023">
    <property type="term" value="F:signaling receptor activity"/>
    <property type="evidence" value="ECO:0007669"/>
    <property type="project" value="TreeGrafter"/>
</dbReference>
<accession>A0A7S3CPH7</accession>
<gene>
    <name evidence="8" type="ORF">SRAS04492_LOCUS5498</name>
</gene>
<feature type="transmembrane region" description="Helical" evidence="7">
    <location>
        <begin position="233"/>
        <end position="255"/>
    </location>
</feature>
<feature type="transmembrane region" description="Helical" evidence="7">
    <location>
        <begin position="174"/>
        <end position="195"/>
    </location>
</feature>
<feature type="binding site" evidence="6">
    <location>
        <position position="127"/>
    </location>
    <ligand>
        <name>Zn(2+)</name>
        <dbReference type="ChEBI" id="CHEBI:29105"/>
    </ligand>
</feature>
<proteinExistence type="inferred from homology"/>
<evidence type="ECO:0000256" key="2">
    <source>
        <dbReference type="ARBA" id="ARBA00007018"/>
    </source>
</evidence>
<evidence type="ECO:0000256" key="4">
    <source>
        <dbReference type="ARBA" id="ARBA00022989"/>
    </source>
</evidence>
<evidence type="ECO:0000313" key="8">
    <source>
        <dbReference type="EMBL" id="CAE0233697.1"/>
    </source>
</evidence>
<feature type="binding site" evidence="6">
    <location>
        <position position="278"/>
    </location>
    <ligand>
        <name>Zn(2+)</name>
        <dbReference type="ChEBI" id="CHEBI:29105"/>
    </ligand>
</feature>
<dbReference type="GO" id="GO:0016020">
    <property type="term" value="C:membrane"/>
    <property type="evidence" value="ECO:0007669"/>
    <property type="project" value="UniProtKB-SubCell"/>
</dbReference>
<dbReference type="PANTHER" id="PTHR20855">
    <property type="entry name" value="ADIPOR/PROGESTIN RECEPTOR-RELATED"/>
    <property type="match status" value="1"/>
</dbReference>
<evidence type="ECO:0000256" key="7">
    <source>
        <dbReference type="SAM" id="Phobius"/>
    </source>
</evidence>
<dbReference type="PANTHER" id="PTHR20855:SF52">
    <property type="entry name" value="ADIPONECTIN RECEPTOR PROTEIN"/>
    <property type="match status" value="1"/>
</dbReference>
<dbReference type="InterPro" id="IPR004254">
    <property type="entry name" value="AdipoR/HlyIII-related"/>
</dbReference>
<feature type="binding site" evidence="6">
    <location>
        <position position="274"/>
    </location>
    <ligand>
        <name>Zn(2+)</name>
        <dbReference type="ChEBI" id="CHEBI:29105"/>
    </ligand>
</feature>
<feature type="transmembrane region" description="Helical" evidence="7">
    <location>
        <begin position="207"/>
        <end position="227"/>
    </location>
</feature>
<dbReference type="EMBL" id="HBIA01010725">
    <property type="protein sequence ID" value="CAE0233697.1"/>
    <property type="molecule type" value="Transcribed_RNA"/>
</dbReference>
<evidence type="ECO:0000256" key="6">
    <source>
        <dbReference type="PIRSR" id="PIRSR604254-1"/>
    </source>
</evidence>
<evidence type="ECO:0000256" key="1">
    <source>
        <dbReference type="ARBA" id="ARBA00004141"/>
    </source>
</evidence>
<keyword evidence="3 7" id="KW-0812">Transmembrane</keyword>
<dbReference type="AlphaFoldDB" id="A0A7S3CPH7"/>
<evidence type="ECO:0000256" key="5">
    <source>
        <dbReference type="ARBA" id="ARBA00023136"/>
    </source>
</evidence>
<keyword evidence="6" id="KW-0862">Zinc</keyword>
<feature type="transmembrane region" description="Helical" evidence="7">
    <location>
        <begin position="276"/>
        <end position="296"/>
    </location>
</feature>
<name>A0A7S3CPH7_9SPIT</name>
<comment type="subcellular location">
    <subcellularLocation>
        <location evidence="1">Membrane</location>
        <topology evidence="1">Multi-pass membrane protein</topology>
    </subcellularLocation>
</comment>
<organism evidence="8">
    <name type="scientific">Strombidium rassoulzadegani</name>
    <dbReference type="NCBI Taxonomy" id="1082188"/>
    <lineage>
        <taxon>Eukaryota</taxon>
        <taxon>Sar</taxon>
        <taxon>Alveolata</taxon>
        <taxon>Ciliophora</taxon>
        <taxon>Intramacronucleata</taxon>
        <taxon>Spirotrichea</taxon>
        <taxon>Oligotrichia</taxon>
        <taxon>Strombidiidae</taxon>
        <taxon>Strombidium</taxon>
    </lineage>
</organism>
<feature type="transmembrane region" description="Helical" evidence="7">
    <location>
        <begin position="141"/>
        <end position="162"/>
    </location>
</feature>
<keyword evidence="4 7" id="KW-1133">Transmembrane helix</keyword>